<dbReference type="AlphaFoldDB" id="A0A8S0Q5N4"/>
<dbReference type="Gramene" id="OE9A082962T1">
    <property type="protein sequence ID" value="OE9A082962C1"/>
    <property type="gene ID" value="OE9A082962"/>
</dbReference>
<sequence>MKNEKDVNYTIYEFSIAMQIWAYEAVPELDKRFSQRVVNDCPGFCASPLPNNRNI</sequence>
<proteinExistence type="predicted"/>
<gene>
    <name evidence="1" type="ORF">OLEA9_A082962</name>
</gene>
<reference evidence="1 2" key="1">
    <citation type="submission" date="2019-12" db="EMBL/GenBank/DDBJ databases">
        <authorList>
            <person name="Alioto T."/>
            <person name="Alioto T."/>
            <person name="Gomez Garrido J."/>
        </authorList>
    </citation>
    <scope>NUCLEOTIDE SEQUENCE [LARGE SCALE GENOMIC DNA]</scope>
</reference>
<dbReference type="EMBL" id="CACTIH010000888">
    <property type="protein sequence ID" value="CAA2962341.1"/>
    <property type="molecule type" value="Genomic_DNA"/>
</dbReference>
<feature type="non-terminal residue" evidence="1">
    <location>
        <position position="1"/>
    </location>
</feature>
<comment type="caution">
    <text evidence="1">The sequence shown here is derived from an EMBL/GenBank/DDBJ whole genome shotgun (WGS) entry which is preliminary data.</text>
</comment>
<evidence type="ECO:0000313" key="2">
    <source>
        <dbReference type="Proteomes" id="UP000594638"/>
    </source>
</evidence>
<dbReference type="Proteomes" id="UP000594638">
    <property type="component" value="Unassembled WGS sequence"/>
</dbReference>
<evidence type="ECO:0000313" key="1">
    <source>
        <dbReference type="EMBL" id="CAA2962341.1"/>
    </source>
</evidence>
<accession>A0A8S0Q5N4</accession>
<keyword evidence="2" id="KW-1185">Reference proteome</keyword>
<organism evidence="1 2">
    <name type="scientific">Olea europaea subsp. europaea</name>
    <dbReference type="NCBI Taxonomy" id="158383"/>
    <lineage>
        <taxon>Eukaryota</taxon>
        <taxon>Viridiplantae</taxon>
        <taxon>Streptophyta</taxon>
        <taxon>Embryophyta</taxon>
        <taxon>Tracheophyta</taxon>
        <taxon>Spermatophyta</taxon>
        <taxon>Magnoliopsida</taxon>
        <taxon>eudicotyledons</taxon>
        <taxon>Gunneridae</taxon>
        <taxon>Pentapetalae</taxon>
        <taxon>asterids</taxon>
        <taxon>lamiids</taxon>
        <taxon>Lamiales</taxon>
        <taxon>Oleaceae</taxon>
        <taxon>Oleeae</taxon>
        <taxon>Olea</taxon>
    </lineage>
</organism>
<protein>
    <submittedName>
        <fullName evidence="1">Uncharacterized protein</fullName>
    </submittedName>
</protein>
<name>A0A8S0Q5N4_OLEEU</name>